<comment type="caution">
    <text evidence="1">The sequence shown here is derived from an EMBL/GenBank/DDBJ whole genome shotgun (WGS) entry which is preliminary data.</text>
</comment>
<protein>
    <submittedName>
        <fullName evidence="1">Uncharacterized protein</fullName>
    </submittedName>
</protein>
<gene>
    <name evidence="1" type="ORF">PSEMO_57230</name>
</gene>
<accession>A0A1Q9QVN1</accession>
<dbReference type="EMBL" id="MKZO01000073">
    <property type="protein sequence ID" value="OLS59214.1"/>
    <property type="molecule type" value="Genomic_DNA"/>
</dbReference>
<evidence type="ECO:0000313" key="2">
    <source>
        <dbReference type="Proteomes" id="UP000186736"/>
    </source>
</evidence>
<organism evidence="1 2">
    <name type="scientific">Pseudomonas putida</name>
    <name type="common">Arthrobacter siderocapsulatus</name>
    <dbReference type="NCBI Taxonomy" id="303"/>
    <lineage>
        <taxon>Bacteria</taxon>
        <taxon>Pseudomonadati</taxon>
        <taxon>Pseudomonadota</taxon>
        <taxon>Gammaproteobacteria</taxon>
        <taxon>Pseudomonadales</taxon>
        <taxon>Pseudomonadaceae</taxon>
        <taxon>Pseudomonas</taxon>
    </lineage>
</organism>
<reference evidence="1 2" key="1">
    <citation type="submission" date="2016-10" db="EMBL/GenBank/DDBJ databases">
        <title>Genome Sequence of Pseudomonas putida GM4FR.</title>
        <authorList>
            <person name="Poehlein A."/>
            <person name="Wemheuer F."/>
            <person name="Hollensteiner J."/>
            <person name="Wemheuer B."/>
        </authorList>
    </citation>
    <scope>NUCLEOTIDE SEQUENCE [LARGE SCALE GENOMIC DNA]</scope>
    <source>
        <strain evidence="1 2">GM4FR</strain>
    </source>
</reference>
<sequence>MSRFDVDLSRVSRSHYITGKAAINVYWPDATTGGWHRTA</sequence>
<dbReference type="Proteomes" id="UP000186736">
    <property type="component" value="Unassembled WGS sequence"/>
</dbReference>
<name>A0A1Q9QVN1_PSEPU</name>
<evidence type="ECO:0000313" key="1">
    <source>
        <dbReference type="EMBL" id="OLS59214.1"/>
    </source>
</evidence>
<proteinExistence type="predicted"/>
<dbReference type="AlphaFoldDB" id="A0A1Q9QVN1"/>